<dbReference type="CDD" id="cd06225">
    <property type="entry name" value="HAMP"/>
    <property type="match status" value="1"/>
</dbReference>
<dbReference type="GO" id="GO:0016020">
    <property type="term" value="C:membrane"/>
    <property type="evidence" value="ECO:0007669"/>
    <property type="project" value="UniProtKB-SubCell"/>
</dbReference>
<sequence>MPIKSLQPTFTVKLILVVVAAILGVVVLATVTWRGLDNIQQSSQFVFKVGHGKDQIRQLQLRMIQLQSQGDQQIRNMEQEETVKLQTLLDFIEDPQARKYLQDIQTELKNYSRQLLVTHQVEQQLGTDDTGLVSELNRSGAQLEEALTGKRSALRQLTKMRQIEKEFLLSPGAEAVSKLDSQLKQLERAAKRARAYVPNKTLFQQFEQQLESMKELAISYFNHNSKLNQLQEKFGTLVIDTLNYMENDLQVVAQQYSDDTVKKAELSLLIGTPLLAITLMLMLAWIGLGVRRNLSQVVDLMKAIAGGNLTHRLHPNRERNDEFDQLADMANQMATDLQEIIHRVVSTGQRLTQMSEQLDKSINTIAEANTEVSGQSSTLASSTEEISVTTDEVASTGGNLSSLSKDVHTIANTNERLIKEAVEALDNASERVGKANSSLGELAEKSQSIDQVVELINGITEQTNLLALNAAIEAARAGEAGRGFAVVADEVRGLATHTVKATSQITATVEAIQQQVKEVTNTVRGGSEGVTQATSLGKDVHQATQTIETRSDEVSEAVQQLVVAISEIAATSRDMASRMDLIAKNVDANREATQQILGVVETINSDAHELDRLTRRFTY</sequence>
<keyword evidence="9" id="KW-1185">Reference proteome</keyword>
<protein>
    <submittedName>
        <fullName evidence="8">Methyl-accepting chemotaxis protein 4</fullName>
    </submittedName>
</protein>
<name>A0A1M7YS44_9VIBR</name>
<evidence type="ECO:0000256" key="2">
    <source>
        <dbReference type="ARBA" id="ARBA00023224"/>
    </source>
</evidence>
<feature type="domain" description="Methyl-accepting transducer" evidence="6">
    <location>
        <begin position="347"/>
        <end position="583"/>
    </location>
</feature>
<evidence type="ECO:0000256" key="4">
    <source>
        <dbReference type="PROSITE-ProRule" id="PRU00284"/>
    </source>
</evidence>
<dbReference type="Proteomes" id="UP000184600">
    <property type="component" value="Unassembled WGS sequence"/>
</dbReference>
<evidence type="ECO:0000259" key="7">
    <source>
        <dbReference type="PROSITE" id="PS50885"/>
    </source>
</evidence>
<dbReference type="GO" id="GO:0006935">
    <property type="term" value="P:chemotaxis"/>
    <property type="evidence" value="ECO:0007669"/>
    <property type="project" value="InterPro"/>
</dbReference>
<dbReference type="STRING" id="1117707.VQ7734_01157"/>
<keyword evidence="2 4" id="KW-0807">Transducer</keyword>
<gene>
    <name evidence="8" type="primary">mcp4_1</name>
    <name evidence="8" type="ORF">VQ7734_01157</name>
</gene>
<dbReference type="CDD" id="cd11386">
    <property type="entry name" value="MCP_signal"/>
    <property type="match status" value="1"/>
</dbReference>
<evidence type="ECO:0000256" key="3">
    <source>
        <dbReference type="ARBA" id="ARBA00029447"/>
    </source>
</evidence>
<dbReference type="EMBL" id="FRFG01000014">
    <property type="protein sequence ID" value="SHO55429.1"/>
    <property type="molecule type" value="Genomic_DNA"/>
</dbReference>
<evidence type="ECO:0000313" key="9">
    <source>
        <dbReference type="Proteomes" id="UP000184600"/>
    </source>
</evidence>
<dbReference type="SUPFAM" id="SSF58104">
    <property type="entry name" value="Methyl-accepting chemotaxis protein (MCP) signaling domain"/>
    <property type="match status" value="1"/>
</dbReference>
<dbReference type="SMART" id="SM00283">
    <property type="entry name" value="MA"/>
    <property type="match status" value="1"/>
</dbReference>
<keyword evidence="5" id="KW-0812">Transmembrane</keyword>
<dbReference type="RefSeq" id="WP_073580419.1">
    <property type="nucleotide sequence ID" value="NZ_AP024898.1"/>
</dbReference>
<dbReference type="GO" id="GO:0004888">
    <property type="term" value="F:transmembrane signaling receptor activity"/>
    <property type="evidence" value="ECO:0007669"/>
    <property type="project" value="InterPro"/>
</dbReference>
<dbReference type="PANTHER" id="PTHR32089">
    <property type="entry name" value="METHYL-ACCEPTING CHEMOTAXIS PROTEIN MCPB"/>
    <property type="match status" value="1"/>
</dbReference>
<dbReference type="PRINTS" id="PR00260">
    <property type="entry name" value="CHEMTRNSDUCR"/>
</dbReference>
<evidence type="ECO:0000313" key="8">
    <source>
        <dbReference type="EMBL" id="SHO55429.1"/>
    </source>
</evidence>
<dbReference type="PROSITE" id="PS50111">
    <property type="entry name" value="CHEMOTAXIS_TRANSDUC_2"/>
    <property type="match status" value="1"/>
</dbReference>
<feature type="domain" description="HAMP" evidence="7">
    <location>
        <begin position="288"/>
        <end position="342"/>
    </location>
</feature>
<accession>A0A1M7YS44</accession>
<dbReference type="PANTHER" id="PTHR32089:SF112">
    <property type="entry name" value="LYSOZYME-LIKE PROTEIN-RELATED"/>
    <property type="match status" value="1"/>
</dbReference>
<organism evidence="8 9">
    <name type="scientific">Vibrio quintilis</name>
    <dbReference type="NCBI Taxonomy" id="1117707"/>
    <lineage>
        <taxon>Bacteria</taxon>
        <taxon>Pseudomonadati</taxon>
        <taxon>Pseudomonadota</taxon>
        <taxon>Gammaproteobacteria</taxon>
        <taxon>Vibrionales</taxon>
        <taxon>Vibrionaceae</taxon>
        <taxon>Vibrio</taxon>
    </lineage>
</organism>
<proteinExistence type="inferred from homology"/>
<keyword evidence="5" id="KW-0472">Membrane</keyword>
<evidence type="ECO:0000256" key="5">
    <source>
        <dbReference type="SAM" id="Phobius"/>
    </source>
</evidence>
<dbReference type="Gene3D" id="1.10.287.950">
    <property type="entry name" value="Methyl-accepting chemotaxis protein"/>
    <property type="match status" value="1"/>
</dbReference>
<comment type="similarity">
    <text evidence="3">Belongs to the methyl-accepting chemotaxis (MCP) protein family.</text>
</comment>
<dbReference type="InterPro" id="IPR004089">
    <property type="entry name" value="MCPsignal_dom"/>
</dbReference>
<feature type="transmembrane region" description="Helical" evidence="5">
    <location>
        <begin position="266"/>
        <end position="288"/>
    </location>
</feature>
<keyword evidence="5" id="KW-1133">Transmembrane helix</keyword>
<dbReference type="AlphaFoldDB" id="A0A1M7YS44"/>
<comment type="subcellular location">
    <subcellularLocation>
        <location evidence="1">Membrane</location>
    </subcellularLocation>
</comment>
<feature type="transmembrane region" description="Helical" evidence="5">
    <location>
        <begin position="12"/>
        <end position="33"/>
    </location>
</feature>
<dbReference type="InterPro" id="IPR003660">
    <property type="entry name" value="HAMP_dom"/>
</dbReference>
<reference evidence="9" key="1">
    <citation type="submission" date="2016-12" db="EMBL/GenBank/DDBJ databases">
        <authorList>
            <person name="Rodrigo-Torres L."/>
            <person name="Arahal R.D."/>
            <person name="Lucena T."/>
        </authorList>
    </citation>
    <scope>NUCLEOTIDE SEQUENCE [LARGE SCALE GENOMIC DNA]</scope>
</reference>
<dbReference type="InterPro" id="IPR004090">
    <property type="entry name" value="Chemotax_Me-accpt_rcpt"/>
</dbReference>
<dbReference type="Pfam" id="PF00015">
    <property type="entry name" value="MCPsignal"/>
    <property type="match status" value="1"/>
</dbReference>
<dbReference type="SMART" id="SM00304">
    <property type="entry name" value="HAMP"/>
    <property type="match status" value="1"/>
</dbReference>
<dbReference type="GO" id="GO:0007165">
    <property type="term" value="P:signal transduction"/>
    <property type="evidence" value="ECO:0007669"/>
    <property type="project" value="UniProtKB-KW"/>
</dbReference>
<evidence type="ECO:0000256" key="1">
    <source>
        <dbReference type="ARBA" id="ARBA00004370"/>
    </source>
</evidence>
<evidence type="ECO:0000259" key="6">
    <source>
        <dbReference type="PROSITE" id="PS50111"/>
    </source>
</evidence>
<dbReference type="PROSITE" id="PS50885">
    <property type="entry name" value="HAMP"/>
    <property type="match status" value="1"/>
</dbReference>
<dbReference type="OrthoDB" id="7054443at2"/>